<feature type="signal peptide" evidence="1">
    <location>
        <begin position="1"/>
        <end position="21"/>
    </location>
</feature>
<name>A0A6H2DNY4_9SPHN</name>
<gene>
    <name evidence="2" type="ORF">HF685_11625</name>
</gene>
<protein>
    <submittedName>
        <fullName evidence="2">PEP-CTERM sorting domain-containing protein</fullName>
    </submittedName>
</protein>
<dbReference type="NCBIfam" id="TIGR02595">
    <property type="entry name" value="PEP_CTERM"/>
    <property type="match status" value="1"/>
</dbReference>
<reference evidence="2 3" key="1">
    <citation type="submission" date="2020-04" db="EMBL/GenBank/DDBJ databases">
        <title>Genome sequence for Sphingorhabdus sp. strain M1.</title>
        <authorList>
            <person name="Park S.-J."/>
        </authorList>
    </citation>
    <scope>NUCLEOTIDE SEQUENCE [LARGE SCALE GENOMIC DNA]</scope>
    <source>
        <strain evidence="2 3">JK6</strain>
    </source>
</reference>
<dbReference type="EMBL" id="CP051217">
    <property type="protein sequence ID" value="QJB69847.1"/>
    <property type="molecule type" value="Genomic_DNA"/>
</dbReference>
<evidence type="ECO:0000256" key="1">
    <source>
        <dbReference type="SAM" id="SignalP"/>
    </source>
</evidence>
<accession>A0A6H2DNY4</accession>
<evidence type="ECO:0000313" key="2">
    <source>
        <dbReference type="EMBL" id="QJB69847.1"/>
    </source>
</evidence>
<sequence>MLKIAASAALGLLTFTSAASAALIDPQFQRLELTYSGIITNPAAEQIELRDYDGFPAQTYTGPAPDYPYKIGDPFKYSVQVEVPTAAFIDFIKDRTGSILTDADGNYRFTGTDNLSGTLPTGKTSGLDITGSITPGYLNSPGDGNRIKGIDIVFNPAANSYKLALDENGWGRTLLVGPQFIFDEATGTITGGENCFPAPSQFDCTHSYTSFSGTATSLILDRIAVTDSRDGRIWRGLADGFEVTGGWNLPLFGADPTEVPAPPALLLFGMGAGTLAWRRRKQRAN</sequence>
<keyword evidence="1" id="KW-0732">Signal</keyword>
<organism evidence="2 3">
    <name type="scientific">Parasphingorhabdus halotolerans</name>
    <dbReference type="NCBI Taxonomy" id="2725558"/>
    <lineage>
        <taxon>Bacteria</taxon>
        <taxon>Pseudomonadati</taxon>
        <taxon>Pseudomonadota</taxon>
        <taxon>Alphaproteobacteria</taxon>
        <taxon>Sphingomonadales</taxon>
        <taxon>Sphingomonadaceae</taxon>
        <taxon>Parasphingorhabdus</taxon>
    </lineage>
</organism>
<dbReference type="AlphaFoldDB" id="A0A6H2DNY4"/>
<dbReference type="InterPro" id="IPR013424">
    <property type="entry name" value="Ice-binding_C"/>
</dbReference>
<keyword evidence="3" id="KW-1185">Reference proteome</keyword>
<dbReference type="RefSeq" id="WP_168820116.1">
    <property type="nucleotide sequence ID" value="NZ_CP051217.1"/>
</dbReference>
<evidence type="ECO:0000313" key="3">
    <source>
        <dbReference type="Proteomes" id="UP000501600"/>
    </source>
</evidence>
<dbReference type="KEGG" id="phao:HF685_11625"/>
<feature type="chain" id="PRO_5026194161" evidence="1">
    <location>
        <begin position="22"/>
        <end position="285"/>
    </location>
</feature>
<dbReference type="Proteomes" id="UP000501600">
    <property type="component" value="Chromosome"/>
</dbReference>
<proteinExistence type="predicted"/>